<protein>
    <submittedName>
        <fullName evidence="2">Uncharacterized protein</fullName>
    </submittedName>
</protein>
<evidence type="ECO:0000256" key="1">
    <source>
        <dbReference type="SAM" id="MobiDB-lite"/>
    </source>
</evidence>
<dbReference type="AlphaFoldDB" id="A0A1H1UIG6"/>
<name>A0A1H1UIG6_9ACTN</name>
<evidence type="ECO:0000313" key="2">
    <source>
        <dbReference type="EMBL" id="SDS72091.1"/>
    </source>
</evidence>
<sequence>MIEKSAFTELSASRCGPSERRHDRASALVAVILAVMRFKGWWHVLPDEDRQQWLIDRAEAGLPEAKVVYMSAGVPGSETLGVTINVQREG</sequence>
<dbReference type="Proteomes" id="UP000198688">
    <property type="component" value="Chromosome I"/>
</dbReference>
<accession>A0A1H1UIG6</accession>
<gene>
    <name evidence="2" type="ORF">SAMN04489716_1445</name>
</gene>
<reference evidence="2 3" key="1">
    <citation type="submission" date="2016-10" db="EMBL/GenBank/DDBJ databases">
        <authorList>
            <person name="de Groot N.N."/>
        </authorList>
    </citation>
    <scope>NUCLEOTIDE SEQUENCE [LARGE SCALE GENOMIC DNA]</scope>
    <source>
        <strain evidence="2 3">DSM 43941</strain>
    </source>
</reference>
<organism evidence="2 3">
    <name type="scientific">Actinoplanes derwentensis</name>
    <dbReference type="NCBI Taxonomy" id="113562"/>
    <lineage>
        <taxon>Bacteria</taxon>
        <taxon>Bacillati</taxon>
        <taxon>Actinomycetota</taxon>
        <taxon>Actinomycetes</taxon>
        <taxon>Micromonosporales</taxon>
        <taxon>Micromonosporaceae</taxon>
        <taxon>Actinoplanes</taxon>
    </lineage>
</organism>
<evidence type="ECO:0000313" key="3">
    <source>
        <dbReference type="Proteomes" id="UP000198688"/>
    </source>
</evidence>
<keyword evidence="3" id="KW-1185">Reference proteome</keyword>
<feature type="region of interest" description="Disordered" evidence="1">
    <location>
        <begin position="1"/>
        <end position="22"/>
    </location>
</feature>
<proteinExistence type="predicted"/>
<dbReference type="EMBL" id="LT629758">
    <property type="protein sequence ID" value="SDS72091.1"/>
    <property type="molecule type" value="Genomic_DNA"/>
</dbReference>